<evidence type="ECO:0008006" key="3">
    <source>
        <dbReference type="Google" id="ProtNLM"/>
    </source>
</evidence>
<proteinExistence type="predicted"/>
<dbReference type="EMBL" id="OR769222">
    <property type="protein sequence ID" value="WQJ52914.1"/>
    <property type="molecule type" value="Genomic_DNA"/>
</dbReference>
<name>A0ABZ0Z149_9CAUD</name>
<evidence type="ECO:0000313" key="2">
    <source>
        <dbReference type="Proteomes" id="UP001349343"/>
    </source>
</evidence>
<dbReference type="InterPro" id="IPR011889">
    <property type="entry name" value="Liste_lipo_26"/>
</dbReference>
<reference evidence="1 2" key="1">
    <citation type="submission" date="2023-11" db="EMBL/GenBank/DDBJ databases">
        <authorList>
            <person name="Cook R."/>
            <person name="Crisci M."/>
            <person name="Pye H."/>
            <person name="Adriaenssens E."/>
            <person name="Santini J."/>
        </authorList>
    </citation>
    <scope>NUCLEOTIDE SEQUENCE [LARGE SCALE GENOMIC DNA]</scope>
    <source>
        <strain evidence="1">Lak_Megaphage_RVC_JS4_GC31</strain>
    </source>
</reference>
<organism evidence="1 2">
    <name type="scientific">phage Lak_Megaphage_RVC_JS4_GC31</name>
    <dbReference type="NCBI Taxonomy" id="3109228"/>
    <lineage>
        <taxon>Viruses</taxon>
        <taxon>Duplodnaviria</taxon>
        <taxon>Heunggongvirae</taxon>
        <taxon>Uroviricota</taxon>
        <taxon>Caudoviricetes</taxon>
        <taxon>Caudoviricetes code 15 clade</taxon>
    </lineage>
</organism>
<dbReference type="Pfam" id="PF03382">
    <property type="entry name" value="DUF285"/>
    <property type="match status" value="1"/>
</dbReference>
<protein>
    <recommendedName>
        <fullName evidence="3">BspA family leucine-rich repeat surface protein</fullName>
    </recommendedName>
</protein>
<sequence length="358" mass="42383">MVIMKKNIKLLIESLFDDDDIFDDESVILMDKDNERAKIAIEQLKQGKMVSRADLELCHEKQYQWKPADMFELKQVINIIESDKNINAFDLNWVDVSDFGSLSQLFSMCKKNYDVSKWDVSNVTSMYWTFYGCSNFNCDLSGWTTPKLRNMRYTFWGCKTFNSDISGWDVSNVTDMNGTFCACDSFNAPIGKWKVSNVKDFNNFLFGADNFNQDLSSWDLRHIFKVDNMFYGTLIQKKPAMKPRVITDKDYIDLCKQYFEFYPKCEWDLDYYDGYIEYKEYDNPEDSDGYSIYRILIEFGDTIDDYEIEINAEDPQNSEDDWWVELNNLSLGCIQKLYYDLKKHLDRNFTKINDEEDE</sequence>
<dbReference type="Proteomes" id="UP001349343">
    <property type="component" value="Segment"/>
</dbReference>
<dbReference type="SUPFAM" id="SSF141571">
    <property type="entry name" value="Pentapeptide repeat-like"/>
    <property type="match status" value="1"/>
</dbReference>
<dbReference type="InterPro" id="IPR005046">
    <property type="entry name" value="DUF285"/>
</dbReference>
<keyword evidence="2" id="KW-1185">Reference proteome</keyword>
<accession>A0ABZ0Z149</accession>
<dbReference type="NCBIfam" id="TIGR02167">
    <property type="entry name" value="Liste_lipo_26"/>
    <property type="match status" value="2"/>
</dbReference>
<evidence type="ECO:0000313" key="1">
    <source>
        <dbReference type="EMBL" id="WQJ52914.1"/>
    </source>
</evidence>